<reference evidence="5 6" key="1">
    <citation type="submission" date="2015-09" db="EMBL/GenBank/DDBJ databases">
        <authorList>
            <consortium name="Pathogen Informatics"/>
        </authorList>
    </citation>
    <scope>NUCLEOTIDE SEQUENCE [LARGE SCALE GENOMIC DNA]</scope>
    <source>
        <strain evidence="3 5">2789STDY5608849</strain>
        <strain evidence="4 6">2789STDY5834885</strain>
    </source>
</reference>
<dbReference type="Proteomes" id="UP000095706">
    <property type="component" value="Unassembled WGS sequence"/>
</dbReference>
<evidence type="ECO:0000313" key="3">
    <source>
        <dbReference type="EMBL" id="CUO52958.1"/>
    </source>
</evidence>
<sequence>MKLSELLNVLKTAETVEEMDMRREEIAALIPAVRTMFGYDQKNSAHQYDLWMHSLHVVCNLPRRMENDMVYLAALLHDIGKPEAQCRGKREGDPDMHYYGHPEKSMEIVRDIVIPELDRQGYVIPCFDVQELLYYVKYHDDHVSVKLKHVRRHTKMASFAMFQNLMLLQLADAKAHIQIPVIAERAEICGRLAGEEGRLLYQKILDGE</sequence>
<dbReference type="GeneID" id="79855754"/>
<dbReference type="EMBL" id="CYYV01000010">
    <property type="protein sequence ID" value="CUO52958.1"/>
    <property type="molecule type" value="Genomic_DNA"/>
</dbReference>
<dbReference type="PANTHER" id="PTHR47545">
    <property type="entry name" value="MULTIFUNCTIONAL CCA PROTEIN"/>
    <property type="match status" value="1"/>
</dbReference>
<dbReference type="Proteomes" id="UP000095709">
    <property type="component" value="Unassembled WGS sequence"/>
</dbReference>
<evidence type="ECO:0000313" key="5">
    <source>
        <dbReference type="Proteomes" id="UP000095706"/>
    </source>
</evidence>
<evidence type="ECO:0000313" key="4">
    <source>
        <dbReference type="EMBL" id="CUP16460.1"/>
    </source>
</evidence>
<gene>
    <name evidence="3" type="ORF">ERS852406_02185</name>
    <name evidence="4" type="ORF">ERS852498_01389</name>
</gene>
<keyword evidence="1" id="KW-0547">Nucleotide-binding</keyword>
<protein>
    <submittedName>
        <fullName evidence="3">Uncharacterized domain HDIG</fullName>
    </submittedName>
</protein>
<dbReference type="InterPro" id="IPR006674">
    <property type="entry name" value="HD_domain"/>
</dbReference>
<evidence type="ECO:0000259" key="2">
    <source>
        <dbReference type="Pfam" id="PF01966"/>
    </source>
</evidence>
<dbReference type="EMBL" id="CZAL01000006">
    <property type="protein sequence ID" value="CUP16460.1"/>
    <property type="molecule type" value="Genomic_DNA"/>
</dbReference>
<feature type="domain" description="HD" evidence="2">
    <location>
        <begin position="65"/>
        <end position="141"/>
    </location>
</feature>
<dbReference type="RefSeq" id="WP_055228058.1">
    <property type="nucleotide sequence ID" value="NZ_CYYV01000010.1"/>
</dbReference>
<dbReference type="CDD" id="cd00077">
    <property type="entry name" value="HDc"/>
    <property type="match status" value="1"/>
</dbReference>
<dbReference type="GO" id="GO:0000166">
    <property type="term" value="F:nucleotide binding"/>
    <property type="evidence" value="ECO:0007669"/>
    <property type="project" value="UniProtKB-KW"/>
</dbReference>
<dbReference type="InterPro" id="IPR003607">
    <property type="entry name" value="HD/PDEase_dom"/>
</dbReference>
<evidence type="ECO:0000313" key="6">
    <source>
        <dbReference type="Proteomes" id="UP000095709"/>
    </source>
</evidence>
<dbReference type="Gene3D" id="1.10.3090.10">
    <property type="entry name" value="cca-adding enzyme, domain 2"/>
    <property type="match status" value="1"/>
</dbReference>
<organism evidence="3 5">
    <name type="scientific">Fusicatenibacter saccharivorans</name>
    <dbReference type="NCBI Taxonomy" id="1150298"/>
    <lineage>
        <taxon>Bacteria</taxon>
        <taxon>Bacillati</taxon>
        <taxon>Bacillota</taxon>
        <taxon>Clostridia</taxon>
        <taxon>Lachnospirales</taxon>
        <taxon>Lachnospiraceae</taxon>
        <taxon>Fusicatenibacter</taxon>
    </lineage>
</organism>
<dbReference type="SUPFAM" id="SSF109604">
    <property type="entry name" value="HD-domain/PDEase-like"/>
    <property type="match status" value="1"/>
</dbReference>
<dbReference type="Pfam" id="PF01966">
    <property type="entry name" value="HD"/>
    <property type="match status" value="1"/>
</dbReference>
<accession>A0A174FVR4</accession>
<dbReference type="InterPro" id="IPR050124">
    <property type="entry name" value="tRNA_CCA-adding_enzyme"/>
</dbReference>
<proteinExistence type="predicted"/>
<name>A0A174FVR4_9FIRM</name>
<evidence type="ECO:0000256" key="1">
    <source>
        <dbReference type="ARBA" id="ARBA00022741"/>
    </source>
</evidence>
<dbReference type="AlphaFoldDB" id="A0A174FVR4"/>